<sequence>MGKITNKEEDKMTKQEALKIIVLIESVYKGFRTKNETITFWFNYCPELNFTMVMTKLKRHIRTNPYPPTISDLTEETENKPFQWLHEYKTI</sequence>
<name>A0A4R5VR48_9BACI</name>
<dbReference type="AlphaFoldDB" id="A0A4R5VR48"/>
<protein>
    <recommendedName>
        <fullName evidence="3">Replicative helicase inhibitor G39P N-terminal domain-containing protein</fullName>
    </recommendedName>
</protein>
<dbReference type="Gene3D" id="1.10.8.200">
    <property type="entry name" value="Replisome organizer (g39p helicase loader/inhibitor protein)"/>
    <property type="match status" value="1"/>
</dbReference>
<accession>A0A4R5VR48</accession>
<evidence type="ECO:0000313" key="2">
    <source>
        <dbReference type="Proteomes" id="UP000295132"/>
    </source>
</evidence>
<dbReference type="EMBL" id="SMYO01000006">
    <property type="protein sequence ID" value="TDK61063.1"/>
    <property type="molecule type" value="Genomic_DNA"/>
</dbReference>
<evidence type="ECO:0000313" key="1">
    <source>
        <dbReference type="EMBL" id="TDK61063.1"/>
    </source>
</evidence>
<comment type="caution">
    <text evidence="1">The sequence shown here is derived from an EMBL/GenBank/DDBJ whole genome shotgun (WGS) entry which is preliminary data.</text>
</comment>
<organism evidence="1 2">
    <name type="scientific">Bacillus salipaludis</name>
    <dbReference type="NCBI Taxonomy" id="2547811"/>
    <lineage>
        <taxon>Bacteria</taxon>
        <taxon>Bacillati</taxon>
        <taxon>Bacillota</taxon>
        <taxon>Bacilli</taxon>
        <taxon>Bacillales</taxon>
        <taxon>Bacillaceae</taxon>
        <taxon>Bacillus</taxon>
    </lineage>
</organism>
<dbReference type="Proteomes" id="UP000295132">
    <property type="component" value="Unassembled WGS sequence"/>
</dbReference>
<gene>
    <name evidence="1" type="ORF">E2K98_15270</name>
</gene>
<proteinExistence type="predicted"/>
<evidence type="ECO:0008006" key="3">
    <source>
        <dbReference type="Google" id="ProtNLM"/>
    </source>
</evidence>
<reference evidence="1 2" key="1">
    <citation type="submission" date="2019-03" db="EMBL/GenBank/DDBJ databases">
        <title>Bacillus niacini sp. nov. a Nicotinate-Metabolizing Mesophile Isolated from Soil.</title>
        <authorList>
            <person name="Zhang G."/>
        </authorList>
    </citation>
    <scope>NUCLEOTIDE SEQUENCE [LARGE SCALE GENOMIC DNA]</scope>
    <source>
        <strain evidence="1 2">WN066</strain>
    </source>
</reference>